<evidence type="ECO:0008006" key="3">
    <source>
        <dbReference type="Google" id="ProtNLM"/>
    </source>
</evidence>
<evidence type="ECO:0000256" key="1">
    <source>
        <dbReference type="SAM" id="Phobius"/>
    </source>
</evidence>
<keyword evidence="1" id="KW-0812">Transmembrane</keyword>
<dbReference type="EMBL" id="UINC01010238">
    <property type="protein sequence ID" value="SVA45632.1"/>
    <property type="molecule type" value="Genomic_DNA"/>
</dbReference>
<feature type="transmembrane region" description="Helical" evidence="1">
    <location>
        <begin position="12"/>
        <end position="34"/>
    </location>
</feature>
<organism evidence="2">
    <name type="scientific">marine metagenome</name>
    <dbReference type="NCBI Taxonomy" id="408172"/>
    <lineage>
        <taxon>unclassified sequences</taxon>
        <taxon>metagenomes</taxon>
        <taxon>ecological metagenomes</taxon>
    </lineage>
</organism>
<name>A0A381VZJ2_9ZZZZ</name>
<evidence type="ECO:0000313" key="2">
    <source>
        <dbReference type="EMBL" id="SVA45632.1"/>
    </source>
</evidence>
<feature type="non-terminal residue" evidence="2">
    <location>
        <position position="1"/>
    </location>
</feature>
<gene>
    <name evidence="2" type="ORF">METZ01_LOCUS98486</name>
</gene>
<feature type="non-terminal residue" evidence="2">
    <location>
        <position position="122"/>
    </location>
</feature>
<sequence>MNSEATGFRLKWANLPIGVVLTPTLFFVTFLTIWELAVKLGDVSVLMLPAPSVIWSKFVEDFDLLVELAVNTGVEAGKGVLFGSLIAITLAGLVHGIRWLNQGFLSYSSTVKALPVVALYPI</sequence>
<protein>
    <recommendedName>
        <fullName evidence="3">ABC transmembrane type-1 domain-containing protein</fullName>
    </recommendedName>
</protein>
<dbReference type="AlphaFoldDB" id="A0A381VZJ2"/>
<proteinExistence type="predicted"/>
<feature type="transmembrane region" description="Helical" evidence="1">
    <location>
        <begin position="80"/>
        <end position="100"/>
    </location>
</feature>
<keyword evidence="1" id="KW-0472">Membrane</keyword>
<reference evidence="2" key="1">
    <citation type="submission" date="2018-05" db="EMBL/GenBank/DDBJ databases">
        <authorList>
            <person name="Lanie J.A."/>
            <person name="Ng W.-L."/>
            <person name="Kazmierczak K.M."/>
            <person name="Andrzejewski T.M."/>
            <person name="Davidsen T.M."/>
            <person name="Wayne K.J."/>
            <person name="Tettelin H."/>
            <person name="Glass J.I."/>
            <person name="Rusch D."/>
            <person name="Podicherti R."/>
            <person name="Tsui H.-C.T."/>
            <person name="Winkler M.E."/>
        </authorList>
    </citation>
    <scope>NUCLEOTIDE SEQUENCE</scope>
</reference>
<accession>A0A381VZJ2</accession>
<keyword evidence="1" id="KW-1133">Transmembrane helix</keyword>